<dbReference type="PANTHER" id="PTHR43375">
    <property type="entry name" value="OROTIDINE 5'-PHOSPHATE DECARBOXYLASE"/>
    <property type="match status" value="1"/>
</dbReference>
<dbReference type="SMART" id="SM00934">
    <property type="entry name" value="OMPdecase"/>
    <property type="match status" value="1"/>
</dbReference>
<evidence type="ECO:0000256" key="6">
    <source>
        <dbReference type="ARBA" id="ARBA00049157"/>
    </source>
</evidence>
<evidence type="ECO:0000256" key="2">
    <source>
        <dbReference type="ARBA" id="ARBA00008847"/>
    </source>
</evidence>
<evidence type="ECO:0000256" key="3">
    <source>
        <dbReference type="ARBA" id="ARBA00022793"/>
    </source>
</evidence>
<dbReference type="Pfam" id="PF00215">
    <property type="entry name" value="OMPdecase"/>
    <property type="match status" value="1"/>
</dbReference>
<dbReference type="InterPro" id="IPR011060">
    <property type="entry name" value="RibuloseP-bd_barrel"/>
</dbReference>
<dbReference type="SUPFAM" id="SSF51366">
    <property type="entry name" value="Ribulose-phoshate binding barrel"/>
    <property type="match status" value="1"/>
</dbReference>
<feature type="domain" description="Orotidine 5'-phosphate decarboxylase" evidence="8">
    <location>
        <begin position="18"/>
        <end position="262"/>
    </location>
</feature>
<evidence type="ECO:0000256" key="1">
    <source>
        <dbReference type="ARBA" id="ARBA00004861"/>
    </source>
</evidence>
<accession>A0ABZ3FSH0</accession>
<protein>
    <recommendedName>
        <fullName evidence="7">Orotidine-5'-phosphate decarboxylase</fullName>
        <ecNumber evidence="7">4.1.1.23</ecNumber>
    </recommendedName>
</protein>
<evidence type="ECO:0000259" key="8">
    <source>
        <dbReference type="SMART" id="SM00934"/>
    </source>
</evidence>
<dbReference type="Gene3D" id="3.20.20.70">
    <property type="entry name" value="Aldolase class I"/>
    <property type="match status" value="1"/>
</dbReference>
<evidence type="ECO:0000313" key="10">
    <source>
        <dbReference type="Proteomes" id="UP001442841"/>
    </source>
</evidence>
<evidence type="ECO:0000256" key="4">
    <source>
        <dbReference type="ARBA" id="ARBA00022975"/>
    </source>
</evidence>
<keyword evidence="10" id="KW-1185">Reference proteome</keyword>
<dbReference type="PANTHER" id="PTHR43375:SF1">
    <property type="entry name" value="OROTIDINE 5'-PHOSPHATE DECARBOXYLASE"/>
    <property type="match status" value="1"/>
</dbReference>
<keyword evidence="3" id="KW-0210">Decarboxylase</keyword>
<comment type="catalytic activity">
    <reaction evidence="6">
        <text>orotidine 5'-phosphate + H(+) = UMP + CO2</text>
        <dbReference type="Rhea" id="RHEA:11596"/>
        <dbReference type="ChEBI" id="CHEBI:15378"/>
        <dbReference type="ChEBI" id="CHEBI:16526"/>
        <dbReference type="ChEBI" id="CHEBI:57538"/>
        <dbReference type="ChEBI" id="CHEBI:57865"/>
        <dbReference type="EC" id="4.1.1.23"/>
    </reaction>
</comment>
<dbReference type="InterPro" id="IPR018089">
    <property type="entry name" value="OMPdecase_AS"/>
</dbReference>
<comment type="pathway">
    <text evidence="1">Pyrimidine metabolism; UMP biosynthesis via de novo pathway; UMP from orotate: step 2/2.</text>
</comment>
<organism evidence="9 10">
    <name type="scientific">Ammonicoccus fulvus</name>
    <dbReference type="NCBI Taxonomy" id="3138240"/>
    <lineage>
        <taxon>Bacteria</taxon>
        <taxon>Bacillati</taxon>
        <taxon>Actinomycetota</taxon>
        <taxon>Actinomycetes</taxon>
        <taxon>Propionibacteriales</taxon>
        <taxon>Propionibacteriaceae</taxon>
        <taxon>Ammonicoccus</taxon>
    </lineage>
</organism>
<gene>
    <name evidence="9" type="primary">pyrF</name>
    <name evidence="9" type="ORF">AADG42_09510</name>
</gene>
<evidence type="ECO:0000256" key="5">
    <source>
        <dbReference type="ARBA" id="ARBA00023239"/>
    </source>
</evidence>
<sequence length="274" mass="27870">MSDGFGVRLAEQIANRGRLCVGVDPHPAMLQAWGLPVDVAGLSEMTRGMVDALGDLVAVFKPQSAMFEAFGSAGIGVLERFLAAADKAGAMVIMDAKRGDIGSTMDAYARAYLSDDSPLAADALTVNPFLGFGSLTPAIQLAEATGRGLYVLCRTSNPEGGEVQLAQGGGRTVAQMMIDQVNHANAGRDPGPLGLVIGGTLPRLDVDLTQFTGSILVPGIGAQGGTVAGLSGLFGGATARVLPTSSREVMGAGPDAESLRRAATQLITTTAGLG</sequence>
<dbReference type="EC" id="4.1.1.23" evidence="7"/>
<dbReference type="PROSITE" id="PS00156">
    <property type="entry name" value="OMPDECASE"/>
    <property type="match status" value="1"/>
</dbReference>
<dbReference type="CDD" id="cd04725">
    <property type="entry name" value="OMP_decarboxylase_like"/>
    <property type="match status" value="1"/>
</dbReference>
<evidence type="ECO:0000256" key="7">
    <source>
        <dbReference type="NCBIfam" id="TIGR02127"/>
    </source>
</evidence>
<keyword evidence="4" id="KW-0665">Pyrimidine biosynthesis</keyword>
<dbReference type="InterPro" id="IPR013785">
    <property type="entry name" value="Aldolase_TIM"/>
</dbReference>
<proteinExistence type="inferred from homology"/>
<dbReference type="InterPro" id="IPR001754">
    <property type="entry name" value="OMPdeCOase_dom"/>
</dbReference>
<dbReference type="Proteomes" id="UP001442841">
    <property type="component" value="Chromosome"/>
</dbReference>
<reference evidence="9 10" key="1">
    <citation type="submission" date="2024-04" db="EMBL/GenBank/DDBJ databases">
        <title>Isolation of an actinomycete strain from pig manure.</title>
        <authorList>
            <person name="Gong T."/>
            <person name="Yu Z."/>
            <person name="An M."/>
            <person name="Wei C."/>
            <person name="Yang W."/>
            <person name="Liu L."/>
        </authorList>
    </citation>
    <scope>NUCLEOTIDE SEQUENCE [LARGE SCALE GENOMIC DNA]</scope>
    <source>
        <strain evidence="9 10">ZF39</strain>
    </source>
</reference>
<dbReference type="RefSeq" id="WP_425308982.1">
    <property type="nucleotide sequence ID" value="NZ_CP154795.1"/>
</dbReference>
<dbReference type="InterPro" id="IPR011995">
    <property type="entry name" value="OMPdecase_type-2"/>
</dbReference>
<dbReference type="EMBL" id="CP154795">
    <property type="protein sequence ID" value="XAN07521.1"/>
    <property type="molecule type" value="Genomic_DNA"/>
</dbReference>
<dbReference type="GO" id="GO:0004590">
    <property type="term" value="F:orotidine-5'-phosphate decarboxylase activity"/>
    <property type="evidence" value="ECO:0007669"/>
    <property type="project" value="UniProtKB-EC"/>
</dbReference>
<name>A0ABZ3FSH0_9ACTN</name>
<comment type="similarity">
    <text evidence="2">Belongs to the OMP decarboxylase family. Type 2 subfamily.</text>
</comment>
<keyword evidence="5 9" id="KW-0456">Lyase</keyword>
<dbReference type="NCBIfam" id="TIGR02127">
    <property type="entry name" value="pyrF_sub2"/>
    <property type="match status" value="1"/>
</dbReference>
<evidence type="ECO:0000313" key="9">
    <source>
        <dbReference type="EMBL" id="XAN07521.1"/>
    </source>
</evidence>